<evidence type="ECO:0000313" key="6">
    <source>
        <dbReference type="Proteomes" id="UP000235786"/>
    </source>
</evidence>
<proteinExistence type="predicted"/>
<evidence type="ECO:0000256" key="1">
    <source>
        <dbReference type="ARBA" id="ARBA00022723"/>
    </source>
</evidence>
<dbReference type="InterPro" id="IPR002227">
    <property type="entry name" value="Tyrosinase_Cu-bd"/>
</dbReference>
<feature type="domain" description="Tyrosinase copper-binding" evidence="3">
    <location>
        <begin position="126"/>
        <end position="143"/>
    </location>
</feature>
<dbReference type="GO" id="GO:0046872">
    <property type="term" value="F:metal ion binding"/>
    <property type="evidence" value="ECO:0007669"/>
    <property type="project" value="UniProtKB-KW"/>
</dbReference>
<dbReference type="STRING" id="1149755.A0A2J6QUH0"/>
<dbReference type="Pfam" id="PF00264">
    <property type="entry name" value="Tyrosinase"/>
    <property type="match status" value="1"/>
</dbReference>
<evidence type="ECO:0000259" key="4">
    <source>
        <dbReference type="PROSITE" id="PS00498"/>
    </source>
</evidence>
<evidence type="ECO:0000313" key="5">
    <source>
        <dbReference type="EMBL" id="PMD29913.1"/>
    </source>
</evidence>
<dbReference type="PANTHER" id="PTHR11474">
    <property type="entry name" value="TYROSINASE FAMILY MEMBER"/>
    <property type="match status" value="1"/>
</dbReference>
<accession>A0A2J6QUH0</accession>
<keyword evidence="1" id="KW-0479">Metal-binding</keyword>
<dbReference type="AlphaFoldDB" id="A0A2J6QUH0"/>
<organism evidence="5 6">
    <name type="scientific">Hyaloscypha variabilis (strain UAMH 11265 / GT02V1 / F)</name>
    <name type="common">Meliniomyces variabilis</name>
    <dbReference type="NCBI Taxonomy" id="1149755"/>
    <lineage>
        <taxon>Eukaryota</taxon>
        <taxon>Fungi</taxon>
        <taxon>Dikarya</taxon>
        <taxon>Ascomycota</taxon>
        <taxon>Pezizomycotina</taxon>
        <taxon>Leotiomycetes</taxon>
        <taxon>Helotiales</taxon>
        <taxon>Hyaloscyphaceae</taxon>
        <taxon>Hyaloscypha</taxon>
        <taxon>Hyaloscypha variabilis</taxon>
    </lineage>
</organism>
<feature type="chain" id="PRO_5014435716" evidence="2">
    <location>
        <begin position="19"/>
        <end position="392"/>
    </location>
</feature>
<reference evidence="5 6" key="1">
    <citation type="submission" date="2016-04" db="EMBL/GenBank/DDBJ databases">
        <title>A degradative enzymes factory behind the ericoid mycorrhizal symbiosis.</title>
        <authorList>
            <consortium name="DOE Joint Genome Institute"/>
            <person name="Martino E."/>
            <person name="Morin E."/>
            <person name="Grelet G."/>
            <person name="Kuo A."/>
            <person name="Kohler A."/>
            <person name="Daghino S."/>
            <person name="Barry K."/>
            <person name="Choi C."/>
            <person name="Cichocki N."/>
            <person name="Clum A."/>
            <person name="Copeland A."/>
            <person name="Hainaut M."/>
            <person name="Haridas S."/>
            <person name="Labutti K."/>
            <person name="Lindquist E."/>
            <person name="Lipzen A."/>
            <person name="Khouja H.-R."/>
            <person name="Murat C."/>
            <person name="Ohm R."/>
            <person name="Olson A."/>
            <person name="Spatafora J."/>
            <person name="Veneault-Fourrey C."/>
            <person name="Henrissat B."/>
            <person name="Grigoriev I."/>
            <person name="Martin F."/>
            <person name="Perotto S."/>
        </authorList>
    </citation>
    <scope>NUCLEOTIDE SEQUENCE [LARGE SCALE GENOMIC DNA]</scope>
    <source>
        <strain evidence="5 6">F</strain>
    </source>
</reference>
<feature type="signal peptide" evidence="2">
    <location>
        <begin position="1"/>
        <end position="18"/>
    </location>
</feature>
<dbReference type="PRINTS" id="PR00092">
    <property type="entry name" value="TYROSINASE"/>
</dbReference>
<dbReference type="OrthoDB" id="6132182at2759"/>
<dbReference type="InterPro" id="IPR050316">
    <property type="entry name" value="Tyrosinase/Hemocyanin"/>
</dbReference>
<gene>
    <name evidence="5" type="ORF">L207DRAFT_538371</name>
</gene>
<dbReference type="Proteomes" id="UP000235786">
    <property type="component" value="Unassembled WGS sequence"/>
</dbReference>
<evidence type="ECO:0000259" key="3">
    <source>
        <dbReference type="PROSITE" id="PS00497"/>
    </source>
</evidence>
<evidence type="ECO:0000256" key="2">
    <source>
        <dbReference type="SAM" id="SignalP"/>
    </source>
</evidence>
<dbReference type="SUPFAM" id="SSF48056">
    <property type="entry name" value="Di-copper centre-containing domain"/>
    <property type="match status" value="1"/>
</dbReference>
<name>A0A2J6QUH0_HYAVF</name>
<dbReference type="PANTHER" id="PTHR11474:SF116">
    <property type="entry name" value="TYROSINASE"/>
    <property type="match status" value="1"/>
</dbReference>
<dbReference type="InterPro" id="IPR008922">
    <property type="entry name" value="Di-copper_centre_dom_sf"/>
</dbReference>
<feature type="domain" description="Tyrosinase copper-binding" evidence="4">
    <location>
        <begin position="310"/>
        <end position="321"/>
    </location>
</feature>
<dbReference type="Gene3D" id="1.10.1280.10">
    <property type="entry name" value="Di-copper center containing domain from catechol oxidase"/>
    <property type="match status" value="1"/>
</dbReference>
<dbReference type="PROSITE" id="PS00498">
    <property type="entry name" value="TYROSINASE_2"/>
    <property type="match status" value="1"/>
</dbReference>
<protein>
    <submittedName>
        <fullName evidence="5">Di-copper centre-containing protein</fullName>
    </submittedName>
</protein>
<keyword evidence="6" id="KW-1185">Reference proteome</keyword>
<sequence length="392" mass="42282">MRLELLLHLLALGATVLAAWTPAQESDAAKQLDVMAQKALNATLALLDSDVAAAKAAGLTPNCTREKLRYRIEFGSMAKEDRKAYTSAVLCLQSKPGLTPKSVSDGARSRFDDFVVTHIYQTPYVHNSGTFLGWHRWYLWVYETALRSECNYTGLIPYWDWSKYAPSPQTSPLFNGDEYSISGNGKLIANHAGAMGGFIPAGLGGGCVETGPFKNMTVNLGPIGMQPVGPSNGLGYNPRCLKRDVGPTVATQNTNYTSVMAVMKMTTIANFQDLVQSGGAAPNGPMGIHGGGHYTISGDPGGDFYVSPGDPAFYLHHGQIDRLWTIWQMQDSTRQYAIAGTNTMNNYPPSANTQLTDVMNAGYAGGPNVTVHDVLSTVRGSFCFVYSRSPLS</sequence>
<keyword evidence="2" id="KW-0732">Signal</keyword>
<dbReference type="PROSITE" id="PS00497">
    <property type="entry name" value="TYROSINASE_1"/>
    <property type="match status" value="1"/>
</dbReference>
<dbReference type="GO" id="GO:0016491">
    <property type="term" value="F:oxidoreductase activity"/>
    <property type="evidence" value="ECO:0007669"/>
    <property type="project" value="InterPro"/>
</dbReference>
<dbReference type="EMBL" id="KZ613970">
    <property type="protein sequence ID" value="PMD29913.1"/>
    <property type="molecule type" value="Genomic_DNA"/>
</dbReference>